<dbReference type="PROSITE" id="PS01358">
    <property type="entry name" value="ZF_RANBP2_1"/>
    <property type="match status" value="1"/>
</dbReference>
<dbReference type="Pfam" id="PF00443">
    <property type="entry name" value="UCH"/>
    <property type="match status" value="1"/>
</dbReference>
<dbReference type="InterPro" id="IPR018200">
    <property type="entry name" value="USP_CS"/>
</dbReference>
<evidence type="ECO:0000256" key="1">
    <source>
        <dbReference type="ARBA" id="ARBA00000707"/>
    </source>
</evidence>
<dbReference type="GO" id="GO:0006508">
    <property type="term" value="P:proteolysis"/>
    <property type="evidence" value="ECO:0007669"/>
    <property type="project" value="UniProtKB-KW"/>
</dbReference>
<dbReference type="InterPro" id="IPR050164">
    <property type="entry name" value="Peptidase_C19"/>
</dbReference>
<dbReference type="PROSITE" id="PS00973">
    <property type="entry name" value="USP_2"/>
    <property type="match status" value="1"/>
</dbReference>
<evidence type="ECO:0000256" key="12">
    <source>
        <dbReference type="PROSITE-ProRule" id="PRU00322"/>
    </source>
</evidence>
<keyword evidence="10" id="KW-0862">Zinc</keyword>
<protein>
    <recommendedName>
        <fullName evidence="13">Ubiquitin carboxyl-terminal hydrolase</fullName>
        <ecNumber evidence="13">3.4.19.12</ecNumber>
    </recommendedName>
</protein>
<evidence type="ECO:0000256" key="3">
    <source>
        <dbReference type="ARBA" id="ARBA00009085"/>
    </source>
</evidence>
<keyword evidence="7 13" id="KW-0833">Ubl conjugation pathway</keyword>
<feature type="domain" description="USP" evidence="16">
    <location>
        <begin position="367"/>
        <end position="742"/>
    </location>
</feature>
<dbReference type="EMBL" id="JALLPB020000007">
    <property type="protein sequence ID" value="KAL3827211.1"/>
    <property type="molecule type" value="Genomic_DNA"/>
</dbReference>
<evidence type="ECO:0000256" key="7">
    <source>
        <dbReference type="ARBA" id="ARBA00022786"/>
    </source>
</evidence>
<dbReference type="InterPro" id="IPR028889">
    <property type="entry name" value="USP"/>
</dbReference>
<reference evidence="17 18" key="1">
    <citation type="submission" date="2024-10" db="EMBL/GenBank/DDBJ databases">
        <title>Updated reference genomes for cyclostephanoid diatoms.</title>
        <authorList>
            <person name="Roberts W.R."/>
            <person name="Alverson A.J."/>
        </authorList>
    </citation>
    <scope>NUCLEOTIDE SEQUENCE [LARGE SCALE GENOMIC DNA]</scope>
    <source>
        <strain evidence="17 18">AJA228-03</strain>
    </source>
</reference>
<dbReference type="AlphaFoldDB" id="A0ABD3SRG9"/>
<comment type="caution">
    <text evidence="17">The sequence shown here is derived from an EMBL/GenBank/DDBJ whole genome shotgun (WGS) entry which is preliminary data.</text>
</comment>
<name>A0ABD3SRG9_9STRA</name>
<evidence type="ECO:0000313" key="17">
    <source>
        <dbReference type="EMBL" id="KAL3827211.1"/>
    </source>
</evidence>
<evidence type="ECO:0000256" key="13">
    <source>
        <dbReference type="RuleBase" id="RU366025"/>
    </source>
</evidence>
<dbReference type="Gene3D" id="3.90.70.10">
    <property type="entry name" value="Cysteine proteinases"/>
    <property type="match status" value="1"/>
</dbReference>
<evidence type="ECO:0000259" key="15">
    <source>
        <dbReference type="PROSITE" id="PS50199"/>
    </source>
</evidence>
<dbReference type="PANTHER" id="PTHR24006">
    <property type="entry name" value="UBIQUITIN CARBOXYL-TERMINAL HYDROLASE"/>
    <property type="match status" value="1"/>
</dbReference>
<dbReference type="InterPro" id="IPR038765">
    <property type="entry name" value="Papain-like_cys_pep_sf"/>
</dbReference>
<evidence type="ECO:0000256" key="10">
    <source>
        <dbReference type="ARBA" id="ARBA00022833"/>
    </source>
</evidence>
<dbReference type="GO" id="GO:0008270">
    <property type="term" value="F:zinc ion binding"/>
    <property type="evidence" value="ECO:0007669"/>
    <property type="project" value="UniProtKB-KW"/>
</dbReference>
<dbReference type="Proteomes" id="UP001530377">
    <property type="component" value="Unassembled WGS sequence"/>
</dbReference>
<dbReference type="PROSITE" id="PS00972">
    <property type="entry name" value="USP_1"/>
    <property type="match status" value="1"/>
</dbReference>
<dbReference type="PROSITE" id="PS50235">
    <property type="entry name" value="USP_3"/>
    <property type="match status" value="1"/>
</dbReference>
<organism evidence="17 18">
    <name type="scientific">Cyclostephanos tholiformis</name>
    <dbReference type="NCBI Taxonomy" id="382380"/>
    <lineage>
        <taxon>Eukaryota</taxon>
        <taxon>Sar</taxon>
        <taxon>Stramenopiles</taxon>
        <taxon>Ochrophyta</taxon>
        <taxon>Bacillariophyta</taxon>
        <taxon>Coscinodiscophyceae</taxon>
        <taxon>Thalassiosirophycidae</taxon>
        <taxon>Stephanodiscales</taxon>
        <taxon>Stephanodiscaceae</taxon>
        <taxon>Cyclostephanos</taxon>
    </lineage>
</organism>
<comment type="similarity">
    <text evidence="3 13">Belongs to the peptidase C19 family.</text>
</comment>
<sequence length="794" mass="87710">MAPSFSLTNAIDFNRDNNRLDGFVDDDRMVDERGMGGGGGIPPISSSVERPHRSSSDIEREWPCDNCTLLNPSRNTVCEACGGTPRHHAACGVHGGPIPGIRYEDGDGGNDDDEFRGGGGKDGEVNRRRAYGKRLIADAKKTAKRKKGGAGRQDGVATSNKNARNNGGGRGKCEDDDSIVKSQNRPENFDSRPSRNAHLICGERKHDAGTLHPCDFNPYCLASLGGIIDQYRQSAAKVRYANRDKAMLCNDLSQRIYDDLVANLELSSSSGGSIIPVDGERDEGNTIRGSALVDRDAVRSHLLRFVARGGFGDVGCGDAAVDDCLRRIISCHQSLVFCPPIGDDEILTLASATFEKGGDKIRLSTPPGLRNLGATCYLNSQLQCLSQNLGFVSGLFSWRKRKKNKSLLCYSGSLDAADDRMSSILSNMQLILARMRYGPDRVLCTNEFASALGLENNEMQDPNEFARLLFDRMAESFRRSAESEIGSESGRQKSGGLRNLLPSVFGGTVKYVTRCCKCKCESTRSEDFMELSIPIVVDSCTQAESSEGITTEGSKKTRIVEKKSSAGGRDVDVKQCVNAYLSPESLEGDNQYECLKCKKKCDATRTIAMVKLPPVLNIQLARYVFDRTTFSKRKLTTKVILPKTLYIPSDATTEGRTKYVLCAVQYHLGNSAYDGHYIANVLDWKTGVWYEFNDEEVTILDSGPTSSFEPFENENSDYLSLPNEHMEVSGSQDAYNLLYVKQRYLSDQCYDEMRYFVKSENTDASADWEDDGDVISSINVQRRTRYENELEYVS</sequence>
<evidence type="ECO:0000256" key="2">
    <source>
        <dbReference type="ARBA" id="ARBA00004123"/>
    </source>
</evidence>
<evidence type="ECO:0000256" key="6">
    <source>
        <dbReference type="ARBA" id="ARBA00022771"/>
    </source>
</evidence>
<evidence type="ECO:0000259" key="16">
    <source>
        <dbReference type="PROSITE" id="PS50235"/>
    </source>
</evidence>
<gene>
    <name evidence="17" type="ORF">ACHAXA_006766</name>
</gene>
<proteinExistence type="inferred from homology"/>
<dbReference type="PROSITE" id="PS50199">
    <property type="entry name" value="ZF_RANBP2_2"/>
    <property type="match status" value="1"/>
</dbReference>
<comment type="catalytic activity">
    <reaction evidence="1 13">
        <text>Thiol-dependent hydrolysis of ester, thioester, amide, peptide and isopeptide bonds formed by the C-terminal Gly of ubiquitin (a 76-residue protein attached to proteins as an intracellular targeting signal).</text>
        <dbReference type="EC" id="3.4.19.12"/>
    </reaction>
</comment>
<feature type="compositionally biased region" description="Basic and acidic residues" evidence="14">
    <location>
        <begin position="49"/>
        <end position="59"/>
    </location>
</feature>
<dbReference type="EC" id="3.4.19.12" evidence="13"/>
<dbReference type="GO" id="GO:0005634">
    <property type="term" value="C:nucleus"/>
    <property type="evidence" value="ECO:0007669"/>
    <property type="project" value="UniProtKB-SubCell"/>
</dbReference>
<dbReference type="SMART" id="SM00547">
    <property type="entry name" value="ZnF_RBZ"/>
    <property type="match status" value="1"/>
</dbReference>
<feature type="region of interest" description="Disordered" evidence="14">
    <location>
        <begin position="102"/>
        <end position="195"/>
    </location>
</feature>
<evidence type="ECO:0000256" key="5">
    <source>
        <dbReference type="ARBA" id="ARBA00022723"/>
    </source>
</evidence>
<evidence type="ECO:0000256" key="9">
    <source>
        <dbReference type="ARBA" id="ARBA00022807"/>
    </source>
</evidence>
<dbReference type="PANTHER" id="PTHR24006:SF722">
    <property type="entry name" value="UBIQUITIN CARBOXYL-TERMINAL HYDROLASE 48"/>
    <property type="match status" value="1"/>
</dbReference>
<feature type="domain" description="RanBP2-type" evidence="15">
    <location>
        <begin position="58"/>
        <end position="87"/>
    </location>
</feature>
<dbReference type="SUPFAM" id="SSF54001">
    <property type="entry name" value="Cysteine proteinases"/>
    <property type="match status" value="1"/>
</dbReference>
<keyword evidence="6 12" id="KW-0863">Zinc-finger</keyword>
<keyword evidence="4 13" id="KW-0645">Protease</keyword>
<keyword evidence="5" id="KW-0479">Metal-binding</keyword>
<evidence type="ECO:0000256" key="11">
    <source>
        <dbReference type="ARBA" id="ARBA00023242"/>
    </source>
</evidence>
<evidence type="ECO:0000313" key="18">
    <source>
        <dbReference type="Proteomes" id="UP001530377"/>
    </source>
</evidence>
<evidence type="ECO:0000256" key="4">
    <source>
        <dbReference type="ARBA" id="ARBA00022670"/>
    </source>
</evidence>
<keyword evidence="11" id="KW-0539">Nucleus</keyword>
<keyword evidence="9 13" id="KW-0788">Thiol protease</keyword>
<evidence type="ECO:0000256" key="14">
    <source>
        <dbReference type="SAM" id="MobiDB-lite"/>
    </source>
</evidence>
<keyword evidence="18" id="KW-1185">Reference proteome</keyword>
<evidence type="ECO:0000256" key="8">
    <source>
        <dbReference type="ARBA" id="ARBA00022801"/>
    </source>
</evidence>
<dbReference type="InterPro" id="IPR001876">
    <property type="entry name" value="Znf_RanBP2"/>
</dbReference>
<accession>A0ABD3SRG9</accession>
<dbReference type="InterPro" id="IPR001394">
    <property type="entry name" value="Peptidase_C19_UCH"/>
</dbReference>
<feature type="compositionally biased region" description="Basic and acidic residues" evidence="14">
    <location>
        <begin position="115"/>
        <end position="127"/>
    </location>
</feature>
<feature type="region of interest" description="Disordered" evidence="14">
    <location>
        <begin position="34"/>
        <end position="59"/>
    </location>
</feature>
<comment type="subcellular location">
    <subcellularLocation>
        <location evidence="2">Nucleus</location>
    </subcellularLocation>
</comment>
<dbReference type="GO" id="GO:0004843">
    <property type="term" value="F:cysteine-type deubiquitinase activity"/>
    <property type="evidence" value="ECO:0007669"/>
    <property type="project" value="UniProtKB-UniRule"/>
</dbReference>
<keyword evidence="8 13" id="KW-0378">Hydrolase</keyword>